<organism evidence="1 2">
    <name type="scientific">Amniculicola lignicola CBS 123094</name>
    <dbReference type="NCBI Taxonomy" id="1392246"/>
    <lineage>
        <taxon>Eukaryota</taxon>
        <taxon>Fungi</taxon>
        <taxon>Dikarya</taxon>
        <taxon>Ascomycota</taxon>
        <taxon>Pezizomycotina</taxon>
        <taxon>Dothideomycetes</taxon>
        <taxon>Pleosporomycetidae</taxon>
        <taxon>Pleosporales</taxon>
        <taxon>Amniculicolaceae</taxon>
        <taxon>Amniculicola</taxon>
    </lineage>
</organism>
<accession>A0A6A5WMV5</accession>
<proteinExistence type="predicted"/>
<keyword evidence="2" id="KW-1185">Reference proteome</keyword>
<dbReference type="EMBL" id="ML977578">
    <property type="protein sequence ID" value="KAF2002348.1"/>
    <property type="molecule type" value="Genomic_DNA"/>
</dbReference>
<sequence length="209" mass="22498">MPSQGSYGSGICTHIQQISHSSPAANHDAALLQRVLISARRGSPHHIAVSVGPQQFAHAMSFPAVQTCERTASTYCPPVLSTSSAFGRSIFPMTFLHSSDFCHAMRGLGSHPRIALGSVPRPCLSQAALVSDWVGLLNNSPTPMTSSIDIYPLHPHALSLRYLASADTTVFQAAALLCTVPRLQVRGFWTLRLKSQWPLIAVMVARCPS</sequence>
<gene>
    <name evidence="1" type="ORF">P154DRAFT_145829</name>
</gene>
<reference evidence="1" key="1">
    <citation type="journal article" date="2020" name="Stud. Mycol.">
        <title>101 Dothideomycetes genomes: a test case for predicting lifestyles and emergence of pathogens.</title>
        <authorList>
            <person name="Haridas S."/>
            <person name="Albert R."/>
            <person name="Binder M."/>
            <person name="Bloem J."/>
            <person name="Labutti K."/>
            <person name="Salamov A."/>
            <person name="Andreopoulos B."/>
            <person name="Baker S."/>
            <person name="Barry K."/>
            <person name="Bills G."/>
            <person name="Bluhm B."/>
            <person name="Cannon C."/>
            <person name="Castanera R."/>
            <person name="Culley D."/>
            <person name="Daum C."/>
            <person name="Ezra D."/>
            <person name="Gonzalez J."/>
            <person name="Henrissat B."/>
            <person name="Kuo A."/>
            <person name="Liang C."/>
            <person name="Lipzen A."/>
            <person name="Lutzoni F."/>
            <person name="Magnuson J."/>
            <person name="Mondo S."/>
            <person name="Nolan M."/>
            <person name="Ohm R."/>
            <person name="Pangilinan J."/>
            <person name="Park H.-J."/>
            <person name="Ramirez L."/>
            <person name="Alfaro M."/>
            <person name="Sun H."/>
            <person name="Tritt A."/>
            <person name="Yoshinaga Y."/>
            <person name="Zwiers L.-H."/>
            <person name="Turgeon B."/>
            <person name="Goodwin S."/>
            <person name="Spatafora J."/>
            <person name="Crous P."/>
            <person name="Grigoriev I."/>
        </authorList>
    </citation>
    <scope>NUCLEOTIDE SEQUENCE</scope>
    <source>
        <strain evidence="1">CBS 123094</strain>
    </source>
</reference>
<dbReference type="Proteomes" id="UP000799779">
    <property type="component" value="Unassembled WGS sequence"/>
</dbReference>
<evidence type="ECO:0000313" key="2">
    <source>
        <dbReference type="Proteomes" id="UP000799779"/>
    </source>
</evidence>
<dbReference type="AlphaFoldDB" id="A0A6A5WMV5"/>
<evidence type="ECO:0000313" key="1">
    <source>
        <dbReference type="EMBL" id="KAF2002348.1"/>
    </source>
</evidence>
<name>A0A6A5WMV5_9PLEO</name>
<protein>
    <submittedName>
        <fullName evidence="1">Uncharacterized protein</fullName>
    </submittedName>
</protein>